<evidence type="ECO:0000313" key="2">
    <source>
        <dbReference type="Proteomes" id="UP001589733"/>
    </source>
</evidence>
<protein>
    <submittedName>
        <fullName evidence="1">DUF6210 family protein</fullName>
    </submittedName>
</protein>
<reference evidence="1 2" key="1">
    <citation type="submission" date="2024-09" db="EMBL/GenBank/DDBJ databases">
        <authorList>
            <person name="Sun Q."/>
            <person name="Mori K."/>
        </authorList>
    </citation>
    <scope>NUCLEOTIDE SEQUENCE [LARGE SCALE GENOMIC DNA]</scope>
    <source>
        <strain evidence="1 2">JCM 13503</strain>
    </source>
</reference>
<name>A0ABV6ATW3_9DEIO</name>
<gene>
    <name evidence="1" type="ORF">ACFFLM_02970</name>
</gene>
<evidence type="ECO:0000313" key="1">
    <source>
        <dbReference type="EMBL" id="MFB9990945.1"/>
    </source>
</evidence>
<keyword evidence="2" id="KW-1185">Reference proteome</keyword>
<organism evidence="1 2">
    <name type="scientific">Deinococcus oregonensis</name>
    <dbReference type="NCBI Taxonomy" id="1805970"/>
    <lineage>
        <taxon>Bacteria</taxon>
        <taxon>Thermotogati</taxon>
        <taxon>Deinococcota</taxon>
        <taxon>Deinococci</taxon>
        <taxon>Deinococcales</taxon>
        <taxon>Deinococcaceae</taxon>
        <taxon>Deinococcus</taxon>
    </lineage>
</organism>
<dbReference type="RefSeq" id="WP_380005395.1">
    <property type="nucleotide sequence ID" value="NZ_JBHLYR010000010.1"/>
</dbReference>
<accession>A0ABV6ATW3</accession>
<dbReference type="Proteomes" id="UP001589733">
    <property type="component" value="Unassembled WGS sequence"/>
</dbReference>
<comment type="caution">
    <text evidence="1">The sequence shown here is derived from an EMBL/GenBank/DDBJ whole genome shotgun (WGS) entry which is preliminary data.</text>
</comment>
<dbReference type="EMBL" id="JBHLYR010000010">
    <property type="protein sequence ID" value="MFB9990945.1"/>
    <property type="molecule type" value="Genomic_DNA"/>
</dbReference>
<dbReference type="Pfam" id="PF19715">
    <property type="entry name" value="DUF6210"/>
    <property type="match status" value="1"/>
</dbReference>
<proteinExistence type="predicted"/>
<sequence>MDELAHVFLNPAGNQGTGVVVVIQAPTGVLYAAQVAGHGNEERVVEGFALPIFNADYLQALKRFFGRYNGNLPSHLPPYEWWEGSDLQELAEIVSCIPLWSTSRNEDQPAFLEFDQLRLEELTEGWIPVRTVYGAGILIHQNSD</sequence>
<dbReference type="InterPro" id="IPR046182">
    <property type="entry name" value="DUF6210"/>
</dbReference>